<keyword evidence="3" id="KW-1185">Reference proteome</keyword>
<dbReference type="AlphaFoldDB" id="A0A834VZZ5"/>
<evidence type="ECO:0000256" key="1">
    <source>
        <dbReference type="SAM" id="MobiDB-lite"/>
    </source>
</evidence>
<dbReference type="Proteomes" id="UP000634136">
    <property type="component" value="Unassembled WGS sequence"/>
</dbReference>
<dbReference type="EMBL" id="JAAIUW010000013">
    <property type="protein sequence ID" value="KAF7804393.1"/>
    <property type="molecule type" value="Genomic_DNA"/>
</dbReference>
<reference evidence="2" key="1">
    <citation type="submission" date="2020-09" db="EMBL/GenBank/DDBJ databases">
        <title>Genome-Enabled Discovery of Anthraquinone Biosynthesis in Senna tora.</title>
        <authorList>
            <person name="Kang S.-H."/>
            <person name="Pandey R.P."/>
            <person name="Lee C.-M."/>
            <person name="Sim J.-S."/>
            <person name="Jeong J.-T."/>
            <person name="Choi B.-S."/>
            <person name="Jung M."/>
            <person name="Ginzburg D."/>
            <person name="Zhao K."/>
            <person name="Won S.Y."/>
            <person name="Oh T.-J."/>
            <person name="Yu Y."/>
            <person name="Kim N.-H."/>
            <person name="Lee O.R."/>
            <person name="Lee T.-H."/>
            <person name="Bashyal P."/>
            <person name="Kim T.-S."/>
            <person name="Lee W.-H."/>
            <person name="Kawkins C."/>
            <person name="Kim C.-K."/>
            <person name="Kim J.S."/>
            <person name="Ahn B.O."/>
            <person name="Rhee S.Y."/>
            <person name="Sohng J.K."/>
        </authorList>
    </citation>
    <scope>NUCLEOTIDE SEQUENCE</scope>
    <source>
        <tissue evidence="2">Leaf</tissue>
    </source>
</reference>
<comment type="caution">
    <text evidence="2">The sequence shown here is derived from an EMBL/GenBank/DDBJ whole genome shotgun (WGS) entry which is preliminary data.</text>
</comment>
<evidence type="ECO:0000313" key="3">
    <source>
        <dbReference type="Proteomes" id="UP000634136"/>
    </source>
</evidence>
<organism evidence="2 3">
    <name type="scientific">Senna tora</name>
    <dbReference type="NCBI Taxonomy" id="362788"/>
    <lineage>
        <taxon>Eukaryota</taxon>
        <taxon>Viridiplantae</taxon>
        <taxon>Streptophyta</taxon>
        <taxon>Embryophyta</taxon>
        <taxon>Tracheophyta</taxon>
        <taxon>Spermatophyta</taxon>
        <taxon>Magnoliopsida</taxon>
        <taxon>eudicotyledons</taxon>
        <taxon>Gunneridae</taxon>
        <taxon>Pentapetalae</taxon>
        <taxon>rosids</taxon>
        <taxon>fabids</taxon>
        <taxon>Fabales</taxon>
        <taxon>Fabaceae</taxon>
        <taxon>Caesalpinioideae</taxon>
        <taxon>Cassia clade</taxon>
        <taxon>Senna</taxon>
    </lineage>
</organism>
<evidence type="ECO:0000313" key="2">
    <source>
        <dbReference type="EMBL" id="KAF7804393.1"/>
    </source>
</evidence>
<proteinExistence type="predicted"/>
<sequence>MDRNGQGPSESVGGVRGFGPRSDRSMETGRQGTTTFWMIIMGLDSDFRVKAPGHMV</sequence>
<name>A0A834VZZ5_9FABA</name>
<gene>
    <name evidence="2" type="ORF">G2W53_043504</name>
</gene>
<feature type="region of interest" description="Disordered" evidence="1">
    <location>
        <begin position="1"/>
        <end position="31"/>
    </location>
</feature>
<accession>A0A834VZZ5</accession>
<protein>
    <submittedName>
        <fullName evidence="2">Uncharacterized protein</fullName>
    </submittedName>
</protein>